<accession>A0ABT4LBZ9</accession>
<feature type="transmembrane region" description="Helical" evidence="1">
    <location>
        <begin position="91"/>
        <end position="109"/>
    </location>
</feature>
<dbReference type="Gene3D" id="3.55.50.30">
    <property type="match status" value="1"/>
</dbReference>
<comment type="caution">
    <text evidence="4">The sequence shown here is derived from an EMBL/GenBank/DDBJ whole genome shotgun (WGS) entry which is preliminary data.</text>
</comment>
<proteinExistence type="predicted"/>
<protein>
    <submittedName>
        <fullName evidence="4">FecR family protein</fullName>
    </submittedName>
</protein>
<keyword evidence="5" id="KW-1185">Reference proteome</keyword>
<dbReference type="PANTHER" id="PTHR30273">
    <property type="entry name" value="PERIPLASMIC SIGNAL SENSOR AND SIGMA FACTOR ACTIVATOR FECR-RELATED"/>
    <property type="match status" value="1"/>
</dbReference>
<dbReference type="Gene3D" id="2.60.120.1440">
    <property type="match status" value="1"/>
</dbReference>
<evidence type="ECO:0000259" key="3">
    <source>
        <dbReference type="Pfam" id="PF16344"/>
    </source>
</evidence>
<gene>
    <name evidence="4" type="ORF">O0955_15695</name>
</gene>
<organism evidence="4 5">
    <name type="scientific">Pedobacter punctiformis</name>
    <dbReference type="NCBI Taxonomy" id="3004097"/>
    <lineage>
        <taxon>Bacteria</taxon>
        <taxon>Pseudomonadati</taxon>
        <taxon>Bacteroidota</taxon>
        <taxon>Sphingobacteriia</taxon>
        <taxon>Sphingobacteriales</taxon>
        <taxon>Sphingobacteriaceae</taxon>
        <taxon>Pedobacter</taxon>
    </lineage>
</organism>
<sequence>MTDQRFTELLGKQLTGEISPEESNELELLLSSDESYRQEYKSLNAYFDEKEGPDEHIDEVFNRIKSRIAIPEQVDEEVIIKPTQSKHHFKIWFQIAAVLILFVSGVVLYKSYFNNDRINWQSINVPASEKKNLTLADGTTVTLNSASQLKYPANFKGDTREVYLAGEAYFDVKKDAERPFIIHTDKIQVKVLGTAFDVKAYPNDDFTETTLIRGRVEIRLKDNTATPFILNPGEKFVLTNHDHKASLSKLTYFFAGDVNSIIETSWTKHELMFKNNDFASISRLFERWYDVKIVFKNEALKSFKFTGKFKGESIIDALKALKMIEHFNFNVQGKIVYLYN</sequence>
<evidence type="ECO:0000259" key="2">
    <source>
        <dbReference type="Pfam" id="PF04773"/>
    </source>
</evidence>
<keyword evidence="1" id="KW-0472">Membrane</keyword>
<dbReference type="PANTHER" id="PTHR30273:SF2">
    <property type="entry name" value="PROTEIN FECR"/>
    <property type="match status" value="1"/>
</dbReference>
<dbReference type="InterPro" id="IPR032508">
    <property type="entry name" value="FecR_C"/>
</dbReference>
<feature type="domain" description="Protein FecR C-terminal" evidence="3">
    <location>
        <begin position="271"/>
        <end position="337"/>
    </location>
</feature>
<dbReference type="Proteomes" id="UP001144347">
    <property type="component" value="Unassembled WGS sequence"/>
</dbReference>
<dbReference type="Pfam" id="PF04773">
    <property type="entry name" value="FecR"/>
    <property type="match status" value="1"/>
</dbReference>
<evidence type="ECO:0000313" key="4">
    <source>
        <dbReference type="EMBL" id="MCZ4245452.1"/>
    </source>
</evidence>
<keyword evidence="1" id="KW-1133">Transmembrane helix</keyword>
<dbReference type="RefSeq" id="WP_269428507.1">
    <property type="nucleotide sequence ID" value="NZ_JAPWGM010000006.1"/>
</dbReference>
<dbReference type="InterPro" id="IPR012373">
    <property type="entry name" value="Ferrdict_sens_TM"/>
</dbReference>
<name>A0ABT4LBZ9_9SPHI</name>
<feature type="domain" description="FecR protein" evidence="2">
    <location>
        <begin position="123"/>
        <end position="217"/>
    </location>
</feature>
<dbReference type="Pfam" id="PF16344">
    <property type="entry name" value="FecR_C"/>
    <property type="match status" value="1"/>
</dbReference>
<evidence type="ECO:0000256" key="1">
    <source>
        <dbReference type="SAM" id="Phobius"/>
    </source>
</evidence>
<dbReference type="InterPro" id="IPR006860">
    <property type="entry name" value="FecR"/>
</dbReference>
<evidence type="ECO:0000313" key="5">
    <source>
        <dbReference type="Proteomes" id="UP001144347"/>
    </source>
</evidence>
<keyword evidence="1" id="KW-0812">Transmembrane</keyword>
<dbReference type="EMBL" id="JAPWGM010000006">
    <property type="protein sequence ID" value="MCZ4245452.1"/>
    <property type="molecule type" value="Genomic_DNA"/>
</dbReference>
<reference evidence="4" key="1">
    <citation type="submission" date="2022-12" db="EMBL/GenBank/DDBJ databases">
        <title>Genome sequence of HCMS5-2.</title>
        <authorList>
            <person name="Woo H."/>
        </authorList>
    </citation>
    <scope>NUCLEOTIDE SEQUENCE</scope>
    <source>
        <strain evidence="4">HCMS5-2</strain>
    </source>
</reference>
<dbReference type="PIRSF" id="PIRSF018266">
    <property type="entry name" value="FecR"/>
    <property type="match status" value="1"/>
</dbReference>